<name>A0A8S3T8E2_MYTED</name>
<accession>A0A8S3T8E2</accession>
<reference evidence="2" key="1">
    <citation type="submission" date="2021-03" db="EMBL/GenBank/DDBJ databases">
        <authorList>
            <person name="Bekaert M."/>
        </authorList>
    </citation>
    <scope>NUCLEOTIDE SEQUENCE</scope>
</reference>
<keyword evidence="3" id="KW-1185">Reference proteome</keyword>
<dbReference type="EMBL" id="CAJPWZ010001921">
    <property type="protein sequence ID" value="CAG2226641.1"/>
    <property type="molecule type" value="Genomic_DNA"/>
</dbReference>
<protein>
    <submittedName>
        <fullName evidence="2">Uncharacterized protein</fullName>
    </submittedName>
</protein>
<dbReference type="Proteomes" id="UP000683360">
    <property type="component" value="Unassembled WGS sequence"/>
</dbReference>
<evidence type="ECO:0000313" key="2">
    <source>
        <dbReference type="EMBL" id="CAG2226641.1"/>
    </source>
</evidence>
<feature type="region of interest" description="Disordered" evidence="1">
    <location>
        <begin position="22"/>
        <end position="46"/>
    </location>
</feature>
<evidence type="ECO:0000256" key="1">
    <source>
        <dbReference type="SAM" id="MobiDB-lite"/>
    </source>
</evidence>
<dbReference type="AlphaFoldDB" id="A0A8S3T8E2"/>
<evidence type="ECO:0000313" key="3">
    <source>
        <dbReference type="Proteomes" id="UP000683360"/>
    </source>
</evidence>
<sequence length="247" mass="28910">MGSHLRFTVYCSMHLWNFGDPKDQAVPTEGESEQGVQTDTENGGNSDAETLFQLRSLGELLRDSVEAGQLVTKKNWWSKKFPPQDPKDFGIEDTTESFMSWNKGNSCGKTNKARKMKTQTIKKDHKEDFKNNQEINERNRLNSKLPHILHKQKKLEEFDKAERVRIANQDKALDEIDTLLAKLENEEQKNINKPYLTKQKKTHTKDDMWKWEENRTKLQKPVTYHDSLTDSLDKLLEDIEEQMDDRI</sequence>
<comment type="caution">
    <text evidence="2">The sequence shown here is derived from an EMBL/GenBank/DDBJ whole genome shotgun (WGS) entry which is preliminary data.</text>
</comment>
<proteinExistence type="predicted"/>
<feature type="compositionally biased region" description="Polar residues" evidence="1">
    <location>
        <begin position="34"/>
        <end position="46"/>
    </location>
</feature>
<organism evidence="2 3">
    <name type="scientific">Mytilus edulis</name>
    <name type="common">Blue mussel</name>
    <dbReference type="NCBI Taxonomy" id="6550"/>
    <lineage>
        <taxon>Eukaryota</taxon>
        <taxon>Metazoa</taxon>
        <taxon>Spiralia</taxon>
        <taxon>Lophotrochozoa</taxon>
        <taxon>Mollusca</taxon>
        <taxon>Bivalvia</taxon>
        <taxon>Autobranchia</taxon>
        <taxon>Pteriomorphia</taxon>
        <taxon>Mytilida</taxon>
        <taxon>Mytiloidea</taxon>
        <taxon>Mytilidae</taxon>
        <taxon>Mytilinae</taxon>
        <taxon>Mytilus</taxon>
    </lineage>
</organism>
<gene>
    <name evidence="2" type="ORF">MEDL_39688</name>
</gene>
<dbReference type="OrthoDB" id="6095740at2759"/>